<keyword evidence="2" id="KW-1133">Transmembrane helix</keyword>
<feature type="compositionally biased region" description="Low complexity" evidence="1">
    <location>
        <begin position="455"/>
        <end position="468"/>
    </location>
</feature>
<feature type="signal peptide" evidence="3">
    <location>
        <begin position="1"/>
        <end position="28"/>
    </location>
</feature>
<reference evidence="4" key="1">
    <citation type="submission" date="2023-11" db="EMBL/GenBank/DDBJ databases">
        <authorList>
            <person name="De Vega J J."/>
            <person name="De Vega J J."/>
        </authorList>
    </citation>
    <scope>NUCLEOTIDE SEQUENCE</scope>
</reference>
<keyword evidence="2" id="KW-0472">Membrane</keyword>
<feature type="transmembrane region" description="Helical" evidence="2">
    <location>
        <begin position="313"/>
        <end position="337"/>
    </location>
</feature>
<keyword evidence="5" id="KW-1185">Reference proteome</keyword>
<dbReference type="AlphaFoldDB" id="A0AAD2HIU3"/>
<evidence type="ECO:0008006" key="6">
    <source>
        <dbReference type="Google" id="ProtNLM"/>
    </source>
</evidence>
<dbReference type="Proteomes" id="UP001295794">
    <property type="component" value="Unassembled WGS sequence"/>
</dbReference>
<evidence type="ECO:0000313" key="5">
    <source>
        <dbReference type="Proteomes" id="UP001295794"/>
    </source>
</evidence>
<feature type="region of interest" description="Disordered" evidence="1">
    <location>
        <begin position="420"/>
        <end position="491"/>
    </location>
</feature>
<feature type="region of interest" description="Disordered" evidence="1">
    <location>
        <begin position="218"/>
        <end position="241"/>
    </location>
</feature>
<keyword evidence="2" id="KW-0812">Transmembrane</keyword>
<proteinExistence type="predicted"/>
<keyword evidence="3" id="KW-0732">Signal</keyword>
<sequence>MTSLWATPFLALPLLVLLFLAAVPVVESAITNTTVDDADPAFVFSGSWTPTSAAHPCDFCSSKPDPSQTFDQTWTDGNYRAGSKTLTTGTFTFTGSAVYIFGIDQADSQPDIVFTLGATTATHHYTGSARFAYNALFFAATGLPADQTHTVSWVFNTNPTTGVQVQAALFDYAVVTSGSADPPTQPAAPPSTNTPSPTTPAAAPATSLVTVIKTQAAPSPSPTLSAVTANSPNSLTTTTTTSSVSVTTILKSVSPAGQSSSSSSANKASSAVSETALAHAVVLSTSATSSQTPVPTSTQDSPAALTSAHHVDVGAIVGAVIGVLVGGVLAFVLFVLFRRRRQVKRSQQDAERRAAGLPPVQGEMRRIRGNNVLQPFVDERPPASHTVGNLFATSTFASASSNANPPLSRSGTMTRETLPLSPEAAAAPLSVDTRAGRFPPEKMAGYIVPTPVAGPSRSISRQPSQSQSETSSRRDTVYSEANPSSLYPSERERYLEQRLATLEAHVANQLPPPYEQPEPPATPGLPPPAI</sequence>
<evidence type="ECO:0000256" key="1">
    <source>
        <dbReference type="SAM" id="MobiDB-lite"/>
    </source>
</evidence>
<feature type="compositionally biased region" description="Polar residues" evidence="1">
    <location>
        <begin position="218"/>
        <end position="233"/>
    </location>
</feature>
<organism evidence="4 5">
    <name type="scientific">Mycena citricolor</name>
    <dbReference type="NCBI Taxonomy" id="2018698"/>
    <lineage>
        <taxon>Eukaryota</taxon>
        <taxon>Fungi</taxon>
        <taxon>Dikarya</taxon>
        <taxon>Basidiomycota</taxon>
        <taxon>Agaricomycotina</taxon>
        <taxon>Agaricomycetes</taxon>
        <taxon>Agaricomycetidae</taxon>
        <taxon>Agaricales</taxon>
        <taxon>Marasmiineae</taxon>
        <taxon>Mycenaceae</taxon>
        <taxon>Mycena</taxon>
    </lineage>
</organism>
<gene>
    <name evidence="4" type="ORF">MYCIT1_LOCUS25265</name>
</gene>
<evidence type="ECO:0000256" key="3">
    <source>
        <dbReference type="SAM" id="SignalP"/>
    </source>
</evidence>
<accession>A0AAD2HIU3</accession>
<feature type="compositionally biased region" description="Low complexity" evidence="1">
    <location>
        <begin position="420"/>
        <end position="430"/>
    </location>
</feature>
<feature type="compositionally biased region" description="Low complexity" evidence="1">
    <location>
        <begin position="190"/>
        <end position="203"/>
    </location>
</feature>
<dbReference type="EMBL" id="CAVNYO010000412">
    <property type="protein sequence ID" value="CAK5276748.1"/>
    <property type="molecule type" value="Genomic_DNA"/>
</dbReference>
<dbReference type="CDD" id="cd12087">
    <property type="entry name" value="TM_EGFR-like"/>
    <property type="match status" value="1"/>
</dbReference>
<feature type="compositionally biased region" description="Pro residues" evidence="1">
    <location>
        <begin position="510"/>
        <end position="530"/>
    </location>
</feature>
<comment type="caution">
    <text evidence="4">The sequence shown here is derived from an EMBL/GenBank/DDBJ whole genome shotgun (WGS) entry which is preliminary data.</text>
</comment>
<feature type="chain" id="PRO_5042082699" description="Transmembrane protein" evidence="3">
    <location>
        <begin position="29"/>
        <end position="530"/>
    </location>
</feature>
<feature type="region of interest" description="Disordered" evidence="1">
    <location>
        <begin position="503"/>
        <end position="530"/>
    </location>
</feature>
<name>A0AAD2HIU3_9AGAR</name>
<protein>
    <recommendedName>
        <fullName evidence="6">Transmembrane protein</fullName>
    </recommendedName>
</protein>
<feature type="region of interest" description="Disordered" evidence="1">
    <location>
        <begin position="179"/>
        <end position="203"/>
    </location>
</feature>
<evidence type="ECO:0000313" key="4">
    <source>
        <dbReference type="EMBL" id="CAK5276748.1"/>
    </source>
</evidence>
<evidence type="ECO:0000256" key="2">
    <source>
        <dbReference type="SAM" id="Phobius"/>
    </source>
</evidence>